<dbReference type="InterPro" id="IPR031165">
    <property type="entry name" value="GNAT_YJDJ"/>
</dbReference>
<dbReference type="PANTHER" id="PTHR31435:SF10">
    <property type="entry name" value="BSR4717 PROTEIN"/>
    <property type="match status" value="1"/>
</dbReference>
<dbReference type="SUPFAM" id="SSF55729">
    <property type="entry name" value="Acyl-CoA N-acyltransferases (Nat)"/>
    <property type="match status" value="1"/>
</dbReference>
<evidence type="ECO:0000313" key="3">
    <source>
        <dbReference type="Proteomes" id="UP001337305"/>
    </source>
</evidence>
<sequence>MNRIPTIKLYGAAGCHKTNYYKILLDKTELPYQFLDVEKNKDHAEELRNLYENRKLNFPTITIGEKKLRNPYKEDLEKWLNKLIPSRLDIIHDKENKRFTLDINGENAKIDYQLRDNKMYLIHSEVPYHLRGRGIGKVLVEKTLEQLTNECYKAVVVCSYIKAVVSRSEKWNKIIEY</sequence>
<comment type="caution">
    <text evidence="2">The sequence shown here is derived from an EMBL/GenBank/DDBJ whole genome shotgun (WGS) entry which is preliminary data.</text>
</comment>
<dbReference type="Proteomes" id="UP001337305">
    <property type="component" value="Unassembled WGS sequence"/>
</dbReference>
<evidence type="ECO:0000259" key="1">
    <source>
        <dbReference type="PROSITE" id="PS51729"/>
    </source>
</evidence>
<dbReference type="EMBL" id="JAODOP010000004">
    <property type="protein sequence ID" value="MEF3833134.1"/>
    <property type="molecule type" value="Genomic_DNA"/>
</dbReference>
<protein>
    <submittedName>
        <fullName evidence="2">N-acetyltransferase</fullName>
    </submittedName>
</protein>
<dbReference type="Pfam" id="PF14542">
    <property type="entry name" value="Acetyltransf_CG"/>
    <property type="match status" value="1"/>
</dbReference>
<organism evidence="2 3">
    <name type="scientific">Flavivirga spongiicola</name>
    <dbReference type="NCBI Taxonomy" id="421621"/>
    <lineage>
        <taxon>Bacteria</taxon>
        <taxon>Pseudomonadati</taxon>
        <taxon>Bacteroidota</taxon>
        <taxon>Flavobacteriia</taxon>
        <taxon>Flavobacteriales</taxon>
        <taxon>Flavobacteriaceae</taxon>
        <taxon>Flavivirga</taxon>
    </lineage>
</organism>
<dbReference type="SUPFAM" id="SSF52833">
    <property type="entry name" value="Thioredoxin-like"/>
    <property type="match status" value="1"/>
</dbReference>
<dbReference type="InterPro" id="IPR016181">
    <property type="entry name" value="Acyl_CoA_acyltransferase"/>
</dbReference>
<name>A0ABU7XQZ8_9FLAO</name>
<keyword evidence="3" id="KW-1185">Reference proteome</keyword>
<dbReference type="Gene3D" id="3.40.630.30">
    <property type="match status" value="1"/>
</dbReference>
<evidence type="ECO:0000313" key="2">
    <source>
        <dbReference type="EMBL" id="MEF3833134.1"/>
    </source>
</evidence>
<accession>A0ABU7XQZ8</accession>
<reference evidence="2 3" key="1">
    <citation type="submission" date="2022-09" db="EMBL/GenBank/DDBJ databases">
        <title>Genome sequencing of Flavivirga sp. MEBiC05379.</title>
        <authorList>
            <person name="Oh H.-M."/>
            <person name="Kwon K.K."/>
            <person name="Park M.J."/>
            <person name="Yang S.-H."/>
        </authorList>
    </citation>
    <scope>NUCLEOTIDE SEQUENCE [LARGE SCALE GENOMIC DNA]</scope>
    <source>
        <strain evidence="2 3">MEBiC05379</strain>
    </source>
</reference>
<dbReference type="PROSITE" id="PS51729">
    <property type="entry name" value="GNAT_YJDJ"/>
    <property type="match status" value="1"/>
</dbReference>
<gene>
    <name evidence="2" type="ORF">N1F79_08325</name>
</gene>
<dbReference type="InterPro" id="IPR036249">
    <property type="entry name" value="Thioredoxin-like_sf"/>
</dbReference>
<dbReference type="InterPro" id="IPR045057">
    <property type="entry name" value="Gcn5-rel_NAT"/>
</dbReference>
<dbReference type="Gene3D" id="3.40.30.10">
    <property type="entry name" value="Glutaredoxin"/>
    <property type="match status" value="1"/>
</dbReference>
<dbReference type="PANTHER" id="PTHR31435">
    <property type="entry name" value="PROTEIN NATD1"/>
    <property type="match status" value="1"/>
</dbReference>
<dbReference type="RefSeq" id="WP_303305483.1">
    <property type="nucleotide sequence ID" value="NZ_JAODOP010000004.1"/>
</dbReference>
<proteinExistence type="predicted"/>
<feature type="domain" description="N-acetyltransferase" evidence="1">
    <location>
        <begin position="91"/>
        <end position="176"/>
    </location>
</feature>